<dbReference type="SUPFAM" id="SSF55469">
    <property type="entry name" value="FMN-dependent nitroreductase-like"/>
    <property type="match status" value="1"/>
</dbReference>
<dbReference type="NCBIfam" id="TIGR03605">
    <property type="entry name" value="antibiot_sagB"/>
    <property type="match status" value="1"/>
</dbReference>
<evidence type="ECO:0000259" key="2">
    <source>
        <dbReference type="Pfam" id="PF22767"/>
    </source>
</evidence>
<dbReference type="PANTHER" id="PTHR43745:SF2">
    <property type="entry name" value="NITROREDUCTASE MJ1384-RELATED"/>
    <property type="match status" value="1"/>
</dbReference>
<dbReference type="CDD" id="cd02142">
    <property type="entry name" value="McbC_SagB-like_oxidoreductase"/>
    <property type="match status" value="1"/>
</dbReference>
<evidence type="ECO:0000313" key="4">
    <source>
        <dbReference type="Proteomes" id="UP000569329"/>
    </source>
</evidence>
<dbReference type="Pfam" id="PF00881">
    <property type="entry name" value="Nitroreductase"/>
    <property type="match status" value="1"/>
</dbReference>
<dbReference type="GO" id="GO:0016491">
    <property type="term" value="F:oxidoreductase activity"/>
    <property type="evidence" value="ECO:0007669"/>
    <property type="project" value="InterPro"/>
</dbReference>
<dbReference type="InterPro" id="IPR054488">
    <property type="entry name" value="ThcOx_dom2"/>
</dbReference>
<dbReference type="InterPro" id="IPR029479">
    <property type="entry name" value="Nitroreductase"/>
</dbReference>
<dbReference type="Proteomes" id="UP000569329">
    <property type="component" value="Unassembled WGS sequence"/>
</dbReference>
<dbReference type="EMBL" id="JACGWZ010000008">
    <property type="protein sequence ID" value="MBA8827499.1"/>
    <property type="molecule type" value="Genomic_DNA"/>
</dbReference>
<evidence type="ECO:0000313" key="3">
    <source>
        <dbReference type="EMBL" id="MBA8827499.1"/>
    </source>
</evidence>
<comment type="caution">
    <text evidence="3">The sequence shown here is derived from an EMBL/GenBank/DDBJ whole genome shotgun (WGS) entry which is preliminary data.</text>
</comment>
<dbReference type="Gene3D" id="3.40.109.10">
    <property type="entry name" value="NADH Oxidase"/>
    <property type="match status" value="1"/>
</dbReference>
<evidence type="ECO:0000259" key="1">
    <source>
        <dbReference type="Pfam" id="PF00881"/>
    </source>
</evidence>
<dbReference type="RefSeq" id="WP_182546669.1">
    <property type="nucleotide sequence ID" value="NZ_JACGWZ010000008.1"/>
</dbReference>
<protein>
    <submittedName>
        <fullName evidence="3">SagB-type dehydrogenase family enzyme</fullName>
    </submittedName>
</protein>
<gene>
    <name evidence="3" type="ORF">FHX42_004895</name>
</gene>
<dbReference type="InterPro" id="IPR000415">
    <property type="entry name" value="Nitroreductase-like"/>
</dbReference>
<proteinExistence type="predicted"/>
<keyword evidence="4" id="KW-1185">Reference proteome</keyword>
<dbReference type="InterPro" id="IPR052544">
    <property type="entry name" value="Bacteriocin_Proc_Enz"/>
</dbReference>
<dbReference type="PANTHER" id="PTHR43745">
    <property type="entry name" value="NITROREDUCTASE MJ1384-RELATED"/>
    <property type="match status" value="1"/>
</dbReference>
<dbReference type="AlphaFoldDB" id="A0A839E3Q9"/>
<organism evidence="3 4">
    <name type="scientific">Halosaccharopolyspora lacisalsi</name>
    <dbReference type="NCBI Taxonomy" id="1000566"/>
    <lineage>
        <taxon>Bacteria</taxon>
        <taxon>Bacillati</taxon>
        <taxon>Actinomycetota</taxon>
        <taxon>Actinomycetes</taxon>
        <taxon>Pseudonocardiales</taxon>
        <taxon>Pseudonocardiaceae</taxon>
        <taxon>Halosaccharopolyspora</taxon>
    </lineage>
</organism>
<dbReference type="Pfam" id="PF22767">
    <property type="entry name" value="ThcOx"/>
    <property type="match status" value="1"/>
</dbReference>
<accession>A0A839E3Q9</accession>
<name>A0A839E3Q9_9PSEU</name>
<sequence>MTATTSAQRAVLRLRRDARLAEDPDRSGAWRIDYPNGFVRLGALPTALAASVRMLAEAPVTESSLVDEVGEDNLLHLRMFLRKLDSGGLLEHGYTTGGELLATLRPLGVGKLVRSPAPDPEVPRKLSRFVTIRPQDGKLIAQAPSSHLALEVSEPMAGVLGALAGWATRAELGERLPRFESETVDAVLDMARDAGLLISGGPESDPETGTMALRQWSVPDLWQHARSRGQRLSPGYGGTYPLVDDFSPLPFVPPASGGRRVALPTPDLDAISATDPSLTETIERRRSIREHDDTAPLSAAGLGELLYRCVRTKDQLTVEDDELGSRPYPAGGALHELEFYPLITACEGVEPGLWHYATADHALERVDGDDAAVSSLVETARLSGLMSSPPQVVVVITARFGRVMRKYEGMSYALILKHVGVVYQTMYLVATSMGLAPCALGGGDAETFARASGLDYATEGSVGEFVLGSAAPRS</sequence>
<dbReference type="InterPro" id="IPR020051">
    <property type="entry name" value="SagB-type_dehydrogenase"/>
</dbReference>
<feature type="domain" description="Nitroreductase" evidence="1">
    <location>
        <begin position="282"/>
        <end position="462"/>
    </location>
</feature>
<reference evidence="3 4" key="1">
    <citation type="submission" date="2020-07" db="EMBL/GenBank/DDBJ databases">
        <title>Sequencing the genomes of 1000 actinobacteria strains.</title>
        <authorList>
            <person name="Klenk H.-P."/>
        </authorList>
    </citation>
    <scope>NUCLEOTIDE SEQUENCE [LARGE SCALE GENOMIC DNA]</scope>
    <source>
        <strain evidence="3 4">DSM 45975</strain>
    </source>
</reference>
<feature type="domain" description="Cyanobactin oxidase ThcOx second" evidence="2">
    <location>
        <begin position="125"/>
        <end position="231"/>
    </location>
</feature>